<dbReference type="InterPro" id="IPR023214">
    <property type="entry name" value="HAD_sf"/>
</dbReference>
<keyword evidence="1" id="KW-0378">Hydrolase</keyword>
<reference evidence="1" key="2">
    <citation type="submission" date="2021-04" db="EMBL/GenBank/DDBJ databases">
        <authorList>
            <person name="Gilroy R."/>
        </authorList>
    </citation>
    <scope>NUCLEOTIDE SEQUENCE</scope>
    <source>
        <strain evidence="1">CHK130-7132</strain>
    </source>
</reference>
<protein>
    <submittedName>
        <fullName evidence="1">HAD hydrolase-like protein</fullName>
    </submittedName>
</protein>
<sequence length="247" mass="25266">MTAPASAPGDLAEIPVVLLDLDGTIVDSGPGILDALARAFADCGEPLPPQSLLRTFLGPPLEDSFRDVLGLSEDRSEQLRRTYIEHYRASGIHSAALYPGIADLVEALTAAGRTVAVATNKLETTARRLLGQQGLADRFALIGGTDRTVGRTDKTAVIGSVLERLDVPAAGAASEGPGTGAGTDAAADVAPTARAVMVGDRLHDAEGAAAHGLPAVLVGWGYGGAPERAAALPFAESVDELAGMLLR</sequence>
<dbReference type="PANTHER" id="PTHR43434">
    <property type="entry name" value="PHOSPHOGLYCOLATE PHOSPHATASE"/>
    <property type="match status" value="1"/>
</dbReference>
<dbReference type="SFLD" id="SFLDS00003">
    <property type="entry name" value="Haloacid_Dehalogenase"/>
    <property type="match status" value="1"/>
</dbReference>
<dbReference type="Pfam" id="PF13242">
    <property type="entry name" value="Hydrolase_like"/>
    <property type="match status" value="1"/>
</dbReference>
<dbReference type="GO" id="GO:0004713">
    <property type="term" value="F:protein tyrosine kinase activity"/>
    <property type="evidence" value="ECO:0007669"/>
    <property type="project" value="TreeGrafter"/>
</dbReference>
<reference evidence="1" key="1">
    <citation type="journal article" date="2021" name="PeerJ">
        <title>Extensive microbial diversity within the chicken gut microbiome revealed by metagenomics and culture.</title>
        <authorList>
            <person name="Gilroy R."/>
            <person name="Ravi A."/>
            <person name="Getino M."/>
            <person name="Pursley I."/>
            <person name="Horton D.L."/>
            <person name="Alikhan N.F."/>
            <person name="Baker D."/>
            <person name="Gharbi K."/>
            <person name="Hall N."/>
            <person name="Watson M."/>
            <person name="Adriaenssens E.M."/>
            <person name="Foster-Nyarko E."/>
            <person name="Jarju S."/>
            <person name="Secka A."/>
            <person name="Antonio M."/>
            <person name="Oren A."/>
            <person name="Chaudhuri R.R."/>
            <person name="La Ragione R."/>
            <person name="Hildebrand F."/>
            <person name="Pallen M.J."/>
        </authorList>
    </citation>
    <scope>NUCLEOTIDE SEQUENCE</scope>
    <source>
        <strain evidence="1">CHK130-7132</strain>
    </source>
</reference>
<dbReference type="EMBL" id="DWWC01000325">
    <property type="protein sequence ID" value="HJC71003.1"/>
    <property type="molecule type" value="Genomic_DNA"/>
</dbReference>
<dbReference type="InterPro" id="IPR041492">
    <property type="entry name" value="HAD_2"/>
</dbReference>
<dbReference type="Proteomes" id="UP000823854">
    <property type="component" value="Unassembled WGS sequence"/>
</dbReference>
<accession>A0A9D2Q325</accession>
<proteinExistence type="predicted"/>
<dbReference type="PANTHER" id="PTHR43434:SF20">
    <property type="entry name" value="5'-NUCLEOTIDASE"/>
    <property type="match status" value="1"/>
</dbReference>
<dbReference type="AlphaFoldDB" id="A0A9D2Q325"/>
<evidence type="ECO:0000313" key="1">
    <source>
        <dbReference type="EMBL" id="HJC71003.1"/>
    </source>
</evidence>
<evidence type="ECO:0000313" key="2">
    <source>
        <dbReference type="Proteomes" id="UP000823854"/>
    </source>
</evidence>
<gene>
    <name evidence="1" type="ORF">H9932_15185</name>
</gene>
<dbReference type="Gene3D" id="3.40.50.1000">
    <property type="entry name" value="HAD superfamily/HAD-like"/>
    <property type="match status" value="1"/>
</dbReference>
<dbReference type="Pfam" id="PF13419">
    <property type="entry name" value="HAD_2"/>
    <property type="match status" value="1"/>
</dbReference>
<dbReference type="GO" id="GO:0016787">
    <property type="term" value="F:hydrolase activity"/>
    <property type="evidence" value="ECO:0007669"/>
    <property type="project" value="UniProtKB-KW"/>
</dbReference>
<dbReference type="InterPro" id="IPR050155">
    <property type="entry name" value="HAD-like_hydrolase_sf"/>
</dbReference>
<dbReference type="SFLD" id="SFLDG01129">
    <property type="entry name" value="C1.5:_HAD__Beta-PGM__Phosphata"/>
    <property type="match status" value="1"/>
</dbReference>
<comment type="caution">
    <text evidence="1">The sequence shown here is derived from an EMBL/GenBank/DDBJ whole genome shotgun (WGS) entry which is preliminary data.</text>
</comment>
<name>A0A9D2Q325_9MICO</name>
<organism evidence="1 2">
    <name type="scientific">Candidatus Brachybacterium intestinipullorum</name>
    <dbReference type="NCBI Taxonomy" id="2838512"/>
    <lineage>
        <taxon>Bacteria</taxon>
        <taxon>Bacillati</taxon>
        <taxon>Actinomycetota</taxon>
        <taxon>Actinomycetes</taxon>
        <taxon>Micrococcales</taxon>
        <taxon>Dermabacteraceae</taxon>
        <taxon>Brachybacterium</taxon>
    </lineage>
</organism>
<dbReference type="SUPFAM" id="SSF56784">
    <property type="entry name" value="HAD-like"/>
    <property type="match status" value="1"/>
</dbReference>
<dbReference type="InterPro" id="IPR036412">
    <property type="entry name" value="HAD-like_sf"/>
</dbReference>
<dbReference type="Gene3D" id="1.10.150.240">
    <property type="entry name" value="Putative phosphatase, domain 2"/>
    <property type="match status" value="1"/>
</dbReference>
<dbReference type="InterPro" id="IPR023198">
    <property type="entry name" value="PGP-like_dom2"/>
</dbReference>
<dbReference type="GO" id="GO:0005829">
    <property type="term" value="C:cytosol"/>
    <property type="evidence" value="ECO:0007669"/>
    <property type="project" value="TreeGrafter"/>
</dbReference>